<dbReference type="AlphaFoldDB" id="A0A395NT12"/>
<name>A0A395NT12_TRIAR</name>
<organism evidence="2 3">
    <name type="scientific">Trichoderma arundinaceum</name>
    <dbReference type="NCBI Taxonomy" id="490622"/>
    <lineage>
        <taxon>Eukaryota</taxon>
        <taxon>Fungi</taxon>
        <taxon>Dikarya</taxon>
        <taxon>Ascomycota</taxon>
        <taxon>Pezizomycotina</taxon>
        <taxon>Sordariomycetes</taxon>
        <taxon>Hypocreomycetidae</taxon>
        <taxon>Hypocreales</taxon>
        <taxon>Hypocreaceae</taxon>
        <taxon>Trichoderma</taxon>
    </lineage>
</organism>
<evidence type="ECO:0000313" key="2">
    <source>
        <dbReference type="EMBL" id="RFU79220.1"/>
    </source>
</evidence>
<gene>
    <name evidence="2" type="ORF">TARUN_3007</name>
</gene>
<feature type="compositionally biased region" description="Low complexity" evidence="1">
    <location>
        <begin position="1"/>
        <end position="11"/>
    </location>
</feature>
<dbReference type="OrthoDB" id="10488721at2759"/>
<feature type="compositionally biased region" description="Polar residues" evidence="1">
    <location>
        <begin position="131"/>
        <end position="152"/>
    </location>
</feature>
<feature type="compositionally biased region" description="Polar residues" evidence="1">
    <location>
        <begin position="12"/>
        <end position="22"/>
    </location>
</feature>
<accession>A0A395NT12</accession>
<protein>
    <submittedName>
        <fullName evidence="2">Uncharacterized protein</fullName>
    </submittedName>
</protein>
<feature type="compositionally biased region" description="Basic and acidic residues" evidence="1">
    <location>
        <begin position="107"/>
        <end position="118"/>
    </location>
</feature>
<dbReference type="Proteomes" id="UP000266272">
    <property type="component" value="Unassembled WGS sequence"/>
</dbReference>
<dbReference type="EMBL" id="PXOA01000169">
    <property type="protein sequence ID" value="RFU79220.1"/>
    <property type="molecule type" value="Genomic_DNA"/>
</dbReference>
<feature type="compositionally biased region" description="Polar residues" evidence="1">
    <location>
        <begin position="36"/>
        <end position="46"/>
    </location>
</feature>
<sequence>MAPVAAMAPAATKSTTLSCNDSSMKRGRSLRRSSTQRRPQYQQQLSPHFPPAMQGQRDGDEDEDTVISCHPSFQTHRHRDRQSHYIDPRQHMLHLPDSQRPASSRSHMRDWNHQRDRSQSPSYSKKLPLPDSSSQQPQIESHGSLPSSTGMTSEEFEALPPTVQRKWALSVSELASFMLCLTCAMKPDFAIPVGWLYCEDGFLADGKQKGCSVENG</sequence>
<feature type="region of interest" description="Disordered" evidence="1">
    <location>
        <begin position="1"/>
        <end position="155"/>
    </location>
</feature>
<proteinExistence type="predicted"/>
<evidence type="ECO:0000256" key="1">
    <source>
        <dbReference type="SAM" id="MobiDB-lite"/>
    </source>
</evidence>
<keyword evidence="3" id="KW-1185">Reference proteome</keyword>
<feature type="compositionally biased region" description="Basic residues" evidence="1">
    <location>
        <begin position="25"/>
        <end position="35"/>
    </location>
</feature>
<comment type="caution">
    <text evidence="2">The sequence shown here is derived from an EMBL/GenBank/DDBJ whole genome shotgun (WGS) entry which is preliminary data.</text>
</comment>
<evidence type="ECO:0000313" key="3">
    <source>
        <dbReference type="Proteomes" id="UP000266272"/>
    </source>
</evidence>
<reference evidence="2 3" key="1">
    <citation type="journal article" date="2018" name="PLoS Pathog.">
        <title>Evolution of structural diversity of trichothecenes, a family of toxins produced by plant pathogenic and entomopathogenic fungi.</title>
        <authorList>
            <person name="Proctor R.H."/>
            <person name="McCormick S.P."/>
            <person name="Kim H.S."/>
            <person name="Cardoza R.E."/>
            <person name="Stanley A.M."/>
            <person name="Lindo L."/>
            <person name="Kelly A."/>
            <person name="Brown D.W."/>
            <person name="Lee T."/>
            <person name="Vaughan M.M."/>
            <person name="Alexander N.J."/>
            <person name="Busman M."/>
            <person name="Gutierrez S."/>
        </authorList>
    </citation>
    <scope>NUCLEOTIDE SEQUENCE [LARGE SCALE GENOMIC DNA]</scope>
    <source>
        <strain evidence="2 3">IBT 40837</strain>
    </source>
</reference>